<dbReference type="PANTHER" id="PTHR47618">
    <property type="entry name" value="BIFUNCTIONAL OLIGORIBONUCLEASE AND PAP PHOSPHATASE NRNA"/>
    <property type="match status" value="1"/>
</dbReference>
<dbReference type="RefSeq" id="WP_156805785.1">
    <property type="nucleotide sequence ID" value="NZ_JBHSOJ010000015.1"/>
</dbReference>
<dbReference type="InterPro" id="IPR000160">
    <property type="entry name" value="GGDEF_dom"/>
</dbReference>
<comment type="function">
    <text evidence="1">Has phosphodiesterase (PDE) activity against cyclic-di-AMP (c-di-AMP).</text>
</comment>
<evidence type="ECO:0000256" key="1">
    <source>
        <dbReference type="PIRNR" id="PIRNR026583"/>
    </source>
</evidence>
<comment type="subcellular location">
    <subcellularLocation>
        <location evidence="1">Cell membrane</location>
    </subcellularLocation>
</comment>
<dbReference type="Gene3D" id="3.10.310.30">
    <property type="match status" value="1"/>
</dbReference>
<dbReference type="Pfam" id="PF02272">
    <property type="entry name" value="DHHA1"/>
    <property type="match status" value="1"/>
</dbReference>
<protein>
    <recommendedName>
        <fullName evidence="1">Cyclic-di-AMP phosphodiesterase</fullName>
        <ecNumber evidence="1">3.1.4.-</ecNumber>
    </recommendedName>
</protein>
<dbReference type="InterPro" id="IPR003156">
    <property type="entry name" value="DHHA1_dom"/>
</dbReference>
<accession>A0ABW0UFG6</accession>
<feature type="domain" description="GGDEF" evidence="3">
    <location>
        <begin position="171"/>
        <end position="299"/>
    </location>
</feature>
<dbReference type="PIRSF" id="PIRSF026583">
    <property type="entry name" value="YybT"/>
    <property type="match status" value="1"/>
</dbReference>
<dbReference type="PANTHER" id="PTHR47618:SF2">
    <property type="entry name" value="CYCLIC-DI-AMP PHOSPHODIESTERASE GDPP"/>
    <property type="match status" value="1"/>
</dbReference>
<keyword evidence="2" id="KW-1133">Transmembrane helix</keyword>
<evidence type="ECO:0000259" key="3">
    <source>
        <dbReference type="PROSITE" id="PS50887"/>
    </source>
</evidence>
<gene>
    <name evidence="4" type="ORF">ACFPQ3_03540</name>
</gene>
<dbReference type="EMBL" id="JBHSOJ010000015">
    <property type="protein sequence ID" value="MFC5630676.1"/>
    <property type="molecule type" value="Genomic_DNA"/>
</dbReference>
<comment type="catalytic activity">
    <reaction evidence="1">
        <text>3',3'-c-di-AMP + H2O = 5'-O-phosphonoadenylyl-(3'-&gt;5')-adenosine + H(+)</text>
        <dbReference type="Rhea" id="RHEA:54420"/>
        <dbReference type="ChEBI" id="CHEBI:15377"/>
        <dbReference type="ChEBI" id="CHEBI:15378"/>
        <dbReference type="ChEBI" id="CHEBI:71500"/>
        <dbReference type="ChEBI" id="CHEBI:138171"/>
    </reaction>
</comment>
<dbReference type="Pfam" id="PF24898">
    <property type="entry name" value="GGDEF_GdpP"/>
    <property type="match status" value="1"/>
</dbReference>
<reference evidence="5" key="1">
    <citation type="journal article" date="2019" name="Int. J. Syst. Evol. Microbiol.">
        <title>The Global Catalogue of Microorganisms (GCM) 10K type strain sequencing project: providing services to taxonomists for standard genome sequencing and annotation.</title>
        <authorList>
            <consortium name="The Broad Institute Genomics Platform"/>
            <consortium name="The Broad Institute Genome Sequencing Center for Infectious Disease"/>
            <person name="Wu L."/>
            <person name="Ma J."/>
        </authorList>
    </citation>
    <scope>NUCLEOTIDE SEQUENCE [LARGE SCALE GENOMIC DNA]</scope>
    <source>
        <strain evidence="5">DT43</strain>
    </source>
</reference>
<evidence type="ECO:0000313" key="4">
    <source>
        <dbReference type="EMBL" id="MFC5630676.1"/>
    </source>
</evidence>
<keyword evidence="1" id="KW-0378">Hydrolase</keyword>
<proteinExistence type="inferred from homology"/>
<dbReference type="SUPFAM" id="SSF64182">
    <property type="entry name" value="DHH phosphoesterases"/>
    <property type="match status" value="1"/>
</dbReference>
<evidence type="ECO:0000313" key="5">
    <source>
        <dbReference type="Proteomes" id="UP001596110"/>
    </source>
</evidence>
<comment type="caution">
    <text evidence="4">The sequence shown here is derived from an EMBL/GenBank/DDBJ whole genome shotgun (WGS) entry which is preliminary data.</text>
</comment>
<dbReference type="InterPro" id="IPR051319">
    <property type="entry name" value="Oligoribo/pAp-PDE_c-di-AMP_PDE"/>
</dbReference>
<keyword evidence="1" id="KW-1003">Cell membrane</keyword>
<keyword evidence="1 2" id="KW-0472">Membrane</keyword>
<feature type="transmembrane region" description="Helical" evidence="2">
    <location>
        <begin position="7"/>
        <end position="28"/>
    </location>
</feature>
<dbReference type="Gene3D" id="3.30.450.20">
    <property type="entry name" value="PAS domain"/>
    <property type="match status" value="1"/>
</dbReference>
<sequence length="652" mass="72868">MKKFRFATIHLVLVGLICFGILVASLRLVSSNTGRLVVFLAVAISVYALLFFQKKGYEESDLERIERLNEKTELSLKHLLDTMPVGVIKFIPDLWSVEWFNPYAELILADQEGDFSTSLVMDILVSQKEAPAAICDINGKKYSLTIDYPGGILYFYDNLSEVRAGEAVSATSPVIGIISIDNYDDATESLADAEVSRLNSLIVKFVAEFTQKYNIFYRRVDMDRFYFFTDYRVLSQLIDSKFTVLEEFRQEAKDFDLPLTMSMGISYGDGNHDEIGSIAQKNLNMALVRGGDQVVVKENDEHKDFIYFGGGTISTVKRSRTRTRAMMTAISDKIKLVDQVFVMGHRNLDMDALGAAVGMEFFASNIISNTYAIYDDKQMAPDIERAVERLQNDGNSQLITVDEALKKVTNESLLIMVDHSKTSLTLSKELYSKFTEVVVVDHHRRDDDFPNNAVLTFIESGASSASELVTELIQFQNASVKLSKLQASVLMAGIMLDTKNFSTRVTSRTFDVASYLRTLGSDSVEIHNISAIDFDEYRVINELILRGEKIWKSVIIASGTEDKTYNNVVSSKAADALLDMSGIEAAFVVTKNSQGNIAISARSRSKINVQRIMEEMGGGGHFNLAACQLENQSVSEALLLLKEKIKEELEEE</sequence>
<dbReference type="Proteomes" id="UP001596110">
    <property type="component" value="Unassembled WGS sequence"/>
</dbReference>
<evidence type="ECO:0000256" key="2">
    <source>
        <dbReference type="SAM" id="Phobius"/>
    </source>
</evidence>
<dbReference type="EC" id="3.1.4.-" evidence="1"/>
<dbReference type="Gene3D" id="3.90.1640.10">
    <property type="entry name" value="inorganic pyrophosphatase (n-terminal core)"/>
    <property type="match status" value="1"/>
</dbReference>
<organism evidence="4 5">
    <name type="scientific">Streptococcus caledonicus</name>
    <dbReference type="NCBI Taxonomy" id="2614158"/>
    <lineage>
        <taxon>Bacteria</taxon>
        <taxon>Bacillati</taxon>
        <taxon>Bacillota</taxon>
        <taxon>Bacilli</taxon>
        <taxon>Lactobacillales</taxon>
        <taxon>Streptococcaceae</taxon>
        <taxon>Streptococcus</taxon>
    </lineage>
</organism>
<dbReference type="InterPro" id="IPR014528">
    <property type="entry name" value="GdpP/PdeA"/>
</dbReference>
<name>A0ABW0UFG6_9STRE</name>
<dbReference type="PROSITE" id="PS50887">
    <property type="entry name" value="GGDEF"/>
    <property type="match status" value="1"/>
</dbReference>
<keyword evidence="5" id="KW-1185">Reference proteome</keyword>
<dbReference type="InterPro" id="IPR038763">
    <property type="entry name" value="DHH_sf"/>
</dbReference>
<dbReference type="Pfam" id="PF01368">
    <property type="entry name" value="DHH"/>
    <property type="match status" value="1"/>
</dbReference>
<feature type="transmembrane region" description="Helical" evidence="2">
    <location>
        <begin position="34"/>
        <end position="52"/>
    </location>
</feature>
<comment type="similarity">
    <text evidence="1">Belongs to the GdpP/PdeA phosphodiesterase family.</text>
</comment>
<keyword evidence="2" id="KW-0812">Transmembrane</keyword>
<dbReference type="InterPro" id="IPR001667">
    <property type="entry name" value="DDH_dom"/>
</dbReference>